<protein>
    <submittedName>
        <fullName evidence="2">VCBS repeat-containing protein</fullName>
    </submittedName>
</protein>
<dbReference type="InterPro" id="IPR011049">
    <property type="entry name" value="Serralysin-like_metalloprot_C"/>
</dbReference>
<dbReference type="InterPro" id="IPR001343">
    <property type="entry name" value="Hemolysn_Ca-bd"/>
</dbReference>
<name>A0A7W5JZR6_9GAMM</name>
<dbReference type="InterPro" id="IPR019960">
    <property type="entry name" value="T1SS_VCA0849"/>
</dbReference>
<dbReference type="Gene3D" id="2.150.10.10">
    <property type="entry name" value="Serralysin-like metalloprotease, C-terminal"/>
    <property type="match status" value="1"/>
</dbReference>
<organism evidence="2 3">
    <name type="scientific">Halomonas campaniensis</name>
    <dbReference type="NCBI Taxonomy" id="213554"/>
    <lineage>
        <taxon>Bacteria</taxon>
        <taxon>Pseudomonadati</taxon>
        <taxon>Pseudomonadota</taxon>
        <taxon>Gammaproteobacteria</taxon>
        <taxon>Oceanospirillales</taxon>
        <taxon>Halomonadaceae</taxon>
        <taxon>Halomonas</taxon>
    </lineage>
</organism>
<dbReference type="NCBIfam" id="TIGR03661">
    <property type="entry name" value="T1SS_VCA0849"/>
    <property type="match status" value="1"/>
</dbReference>
<dbReference type="Proteomes" id="UP000553442">
    <property type="component" value="Unassembled WGS sequence"/>
</dbReference>
<dbReference type="EMBL" id="JACHZF010000001">
    <property type="protein sequence ID" value="MBB3329215.1"/>
    <property type="molecule type" value="Genomic_DNA"/>
</dbReference>
<reference evidence="2 3" key="1">
    <citation type="submission" date="2020-08" db="EMBL/GenBank/DDBJ databases">
        <title>Genomic Encyclopedia of Archaeal and Bacterial Type Strains, Phase II (KMG-II): from individual species to whole genera.</title>
        <authorList>
            <person name="Goeker M."/>
        </authorList>
    </citation>
    <scope>NUCLEOTIDE SEQUENCE [LARGE SCALE GENOMIC DNA]</scope>
    <source>
        <strain evidence="2 3">5AG</strain>
    </source>
</reference>
<dbReference type="Gene3D" id="2.60.40.3440">
    <property type="match status" value="1"/>
</dbReference>
<dbReference type="InterPro" id="IPR010221">
    <property type="entry name" value="VCBS_dom"/>
</dbReference>
<sequence>MNYEIAFTDGLGQAAAGASLEVTVVDDAPLADPNSNSVDEGAVLDVSAEDGVLKSDQIGADGPSNGWITGVAFGDQGEDVSGDVGVAIEGTYGTLVLNADGSYLYTAKAGLEAGGVDAFTYTITDADGDTATTTLSITVDDIAGPTLDLGDGTLSVNEAYLPDGTLRTDYSSSEGQLTASGSFTITAPGGLGTLAIDGVELLTDGAWGGGSIEIPASEGSENVLRVTDVSETEPGSGVWTVSYVFELNEAKAHLDGDTPLDDLLVNYEIAFTDGLGQAAAGASLEVTVFDDAPLLDIRDGIFQNTADTLLFGTFAKMGADGGGQVTLTGVSVEFTGSESNTLTSGGVPLVYSGLGTSMITATAGDGGPLVFTMEAKLDGSYTFIQHAPVDLSRLDVDTVAEGSAGGPKDAYYIYEDGSFGSDPNKDWLVEITASGGGELVNANNNQLGVGTANFNDGQSILLNFDDAGDSGAANEVFTAQVGFNKFDTGIVSYTIYYANGASSPLTGSITPDDLDSEGFFALPVSPDGLLVDKIELAASGTNQSMGVSGINTFVLDDIGAADINFDFDAIDADGDDVSGSIMLTAQNSGVIMGTEENNALAGGSGNNEIRGGDGDDILIGGAGDDILYGGAGADTFAWSFGQDGDQGTTDSPAQDVVMDFSVGEGDTLTISELLSGLPQDAGQDDYILAEESEGGILLHISTSGGLSLGGDGEITGADQTILLNNVDTGGLSASDYLNSLIENGQLDID</sequence>
<keyword evidence="1" id="KW-0106">Calcium</keyword>
<dbReference type="Pfam" id="PF17963">
    <property type="entry name" value="Big_9"/>
    <property type="match status" value="1"/>
</dbReference>
<proteinExistence type="predicted"/>
<evidence type="ECO:0000313" key="2">
    <source>
        <dbReference type="EMBL" id="MBB3329215.1"/>
    </source>
</evidence>
<accession>A0A7W5JZR6</accession>
<comment type="caution">
    <text evidence="2">The sequence shown here is derived from an EMBL/GenBank/DDBJ whole genome shotgun (WGS) entry which is preliminary data.</text>
</comment>
<keyword evidence="3" id="KW-1185">Reference proteome</keyword>
<dbReference type="Pfam" id="PF00353">
    <property type="entry name" value="HemolysinCabind"/>
    <property type="match status" value="1"/>
</dbReference>
<dbReference type="PRINTS" id="PR00313">
    <property type="entry name" value="CABNDNGRPT"/>
</dbReference>
<evidence type="ECO:0000256" key="1">
    <source>
        <dbReference type="ARBA" id="ARBA00022837"/>
    </source>
</evidence>
<gene>
    <name evidence="2" type="ORF">BDK63_000051</name>
</gene>
<dbReference type="InterPro" id="IPR018511">
    <property type="entry name" value="Hemolysin-typ_Ca-bd_CS"/>
</dbReference>
<dbReference type="NCBIfam" id="TIGR01965">
    <property type="entry name" value="VCBS_repeat"/>
    <property type="match status" value="1"/>
</dbReference>
<evidence type="ECO:0000313" key="3">
    <source>
        <dbReference type="Proteomes" id="UP000553442"/>
    </source>
</evidence>
<dbReference type="PROSITE" id="PS00330">
    <property type="entry name" value="HEMOLYSIN_CALCIUM"/>
    <property type="match status" value="1"/>
</dbReference>
<dbReference type="AlphaFoldDB" id="A0A7W5JZR6"/>
<dbReference type="GO" id="GO:0005509">
    <property type="term" value="F:calcium ion binding"/>
    <property type="evidence" value="ECO:0007669"/>
    <property type="project" value="InterPro"/>
</dbReference>